<sequence>MNSGAPSLTSVGMTFPSNDFFILQPLFRALVIVLLTKDYHIRVADIGQLPVLVVLTGIEDVPLGVAVDFVLALEQREVAAIGPQPDPVESTKNMQDGCFFSLDSYPRAMKKLGWGDEPITGPSSTWVDDEKYPEWSGDGAIDDKHCYAKMEKTYRWFLLCAMAGISTVPANLRPGRRRQSI</sequence>
<keyword evidence="2" id="KW-1185">Reference proteome</keyword>
<reference evidence="1" key="1">
    <citation type="submission" date="2022-08" db="EMBL/GenBank/DDBJ databases">
        <title>Genome Sequence of Fusarium decemcellulare.</title>
        <authorList>
            <person name="Buettner E."/>
        </authorList>
    </citation>
    <scope>NUCLEOTIDE SEQUENCE</scope>
    <source>
        <strain evidence="1">Babe19</strain>
    </source>
</reference>
<proteinExistence type="predicted"/>
<comment type="caution">
    <text evidence="1">The sequence shown here is derived from an EMBL/GenBank/DDBJ whole genome shotgun (WGS) entry which is preliminary data.</text>
</comment>
<protein>
    <submittedName>
        <fullName evidence="1">Uncharacterized protein</fullName>
    </submittedName>
</protein>
<evidence type="ECO:0000313" key="2">
    <source>
        <dbReference type="Proteomes" id="UP001148629"/>
    </source>
</evidence>
<dbReference type="EMBL" id="JANRMS010000007">
    <property type="protein sequence ID" value="KAJ3550126.1"/>
    <property type="molecule type" value="Genomic_DNA"/>
</dbReference>
<gene>
    <name evidence="1" type="ORF">NM208_g150</name>
</gene>
<dbReference type="Proteomes" id="UP001148629">
    <property type="component" value="Unassembled WGS sequence"/>
</dbReference>
<organism evidence="1 2">
    <name type="scientific">Fusarium decemcellulare</name>
    <dbReference type="NCBI Taxonomy" id="57161"/>
    <lineage>
        <taxon>Eukaryota</taxon>
        <taxon>Fungi</taxon>
        <taxon>Dikarya</taxon>
        <taxon>Ascomycota</taxon>
        <taxon>Pezizomycotina</taxon>
        <taxon>Sordariomycetes</taxon>
        <taxon>Hypocreomycetidae</taxon>
        <taxon>Hypocreales</taxon>
        <taxon>Nectriaceae</taxon>
        <taxon>Fusarium</taxon>
        <taxon>Fusarium decemcellulare species complex</taxon>
    </lineage>
</organism>
<evidence type="ECO:0000313" key="1">
    <source>
        <dbReference type="EMBL" id="KAJ3550126.1"/>
    </source>
</evidence>
<accession>A0ACC1T0S5</accession>
<name>A0ACC1T0S5_9HYPO</name>